<comment type="caution">
    <text evidence="5">The sequence shown here is derived from an EMBL/GenBank/DDBJ whole genome shotgun (WGS) entry which is preliminary data.</text>
</comment>
<evidence type="ECO:0000313" key="6">
    <source>
        <dbReference type="Proteomes" id="UP000027997"/>
    </source>
</evidence>
<dbReference type="InterPro" id="IPR002347">
    <property type="entry name" value="SDR_fam"/>
</dbReference>
<evidence type="ECO:0000313" key="5">
    <source>
        <dbReference type="EMBL" id="KEI71026.1"/>
    </source>
</evidence>
<dbReference type="eggNOG" id="COG1028">
    <property type="taxonomic scope" value="Bacteria"/>
</dbReference>
<reference evidence="5 6" key="1">
    <citation type="submission" date="2014-06" db="EMBL/GenBank/DDBJ databases">
        <title>Whole Genome Sequences of Three Symbiotic Endozoicomonas Bacteria.</title>
        <authorList>
            <person name="Neave M.J."/>
            <person name="Apprill A."/>
            <person name="Voolstra C.R."/>
        </authorList>
    </citation>
    <scope>NUCLEOTIDE SEQUENCE [LARGE SCALE GENOMIC DNA]</scope>
    <source>
        <strain evidence="5 6">DSM 22380</strain>
    </source>
</reference>
<dbReference type="FunFam" id="3.40.50.720:FF:000084">
    <property type="entry name" value="Short-chain dehydrogenase reductase"/>
    <property type="match status" value="1"/>
</dbReference>
<feature type="region of interest" description="Disordered" evidence="3">
    <location>
        <begin position="188"/>
        <end position="210"/>
    </location>
</feature>
<dbReference type="SMART" id="SM00822">
    <property type="entry name" value="PKS_KR"/>
    <property type="match status" value="1"/>
</dbReference>
<dbReference type="PANTHER" id="PTHR24321:SF15">
    <property type="entry name" value="OXIDOREDUCTASE UCPA"/>
    <property type="match status" value="1"/>
</dbReference>
<keyword evidence="6" id="KW-1185">Reference proteome</keyword>
<dbReference type="PRINTS" id="PR00081">
    <property type="entry name" value="GDHRDH"/>
</dbReference>
<gene>
    <name evidence="5" type="ORF">GV64_09960</name>
</gene>
<dbReference type="GO" id="GO:0016491">
    <property type="term" value="F:oxidoreductase activity"/>
    <property type="evidence" value="ECO:0007669"/>
    <property type="project" value="UniProtKB-KW"/>
</dbReference>
<dbReference type="Pfam" id="PF13561">
    <property type="entry name" value="adh_short_C2"/>
    <property type="match status" value="1"/>
</dbReference>
<dbReference type="PROSITE" id="PS00061">
    <property type="entry name" value="ADH_SHORT"/>
    <property type="match status" value="1"/>
</dbReference>
<dbReference type="Proteomes" id="UP000027997">
    <property type="component" value="Unassembled WGS sequence"/>
</dbReference>
<dbReference type="SUPFAM" id="SSF51735">
    <property type="entry name" value="NAD(P)-binding Rossmann-fold domains"/>
    <property type="match status" value="1"/>
</dbReference>
<evidence type="ECO:0000256" key="3">
    <source>
        <dbReference type="SAM" id="MobiDB-lite"/>
    </source>
</evidence>
<dbReference type="PRINTS" id="PR00080">
    <property type="entry name" value="SDRFAMILY"/>
</dbReference>
<dbReference type="RefSeq" id="WP_020585087.1">
    <property type="nucleotide sequence ID" value="NZ_JOJP01000001.1"/>
</dbReference>
<dbReference type="InterPro" id="IPR036291">
    <property type="entry name" value="NAD(P)-bd_dom_sf"/>
</dbReference>
<protein>
    <submittedName>
        <fullName evidence="5">Short-chain dehydrogenase</fullName>
    </submittedName>
</protein>
<sequence length="249" mass="26562">MKRVDGKVCIITGAASGMGKEDALLFAAEGAKVVLTDLNEDAGKALAAEIGENALFIRQDISSEADWQNVIKETLNVFGRLDVLVNNAGILIPGSIEDTSLDLWQKINRVNGDGYFLGCKYAVKAMKETGGGSIINMSSVAALAGMPHFCAYSASKGAVTALTRAVAVHCRERGYRIRCNSVHPDGVDTPMTQPFTGGPQSEEIKNDPKSRMCDPKEIASLVLFLASDESRFVNGSEFKIDNAQTVSGV</sequence>
<dbReference type="InterPro" id="IPR057326">
    <property type="entry name" value="KR_dom"/>
</dbReference>
<feature type="domain" description="Ketoreductase" evidence="4">
    <location>
        <begin position="7"/>
        <end position="187"/>
    </location>
</feature>
<evidence type="ECO:0000259" key="4">
    <source>
        <dbReference type="SMART" id="SM00822"/>
    </source>
</evidence>
<comment type="similarity">
    <text evidence="1">Belongs to the short-chain dehydrogenases/reductases (SDR) family.</text>
</comment>
<dbReference type="InterPro" id="IPR020904">
    <property type="entry name" value="Sc_DH/Rdtase_CS"/>
</dbReference>
<dbReference type="STRING" id="305900.GV64_09960"/>
<name>A0A081KA50_9GAMM</name>
<dbReference type="AlphaFoldDB" id="A0A081KA50"/>
<dbReference type="EMBL" id="JOJP01000001">
    <property type="protein sequence ID" value="KEI71026.1"/>
    <property type="molecule type" value="Genomic_DNA"/>
</dbReference>
<feature type="compositionally biased region" description="Polar residues" evidence="3">
    <location>
        <begin position="190"/>
        <end position="199"/>
    </location>
</feature>
<dbReference type="NCBIfam" id="NF005559">
    <property type="entry name" value="PRK07231.1"/>
    <property type="match status" value="1"/>
</dbReference>
<evidence type="ECO:0000256" key="2">
    <source>
        <dbReference type="ARBA" id="ARBA00023002"/>
    </source>
</evidence>
<organism evidence="5 6">
    <name type="scientific">Endozoicomonas elysicola</name>
    <dbReference type="NCBI Taxonomy" id="305900"/>
    <lineage>
        <taxon>Bacteria</taxon>
        <taxon>Pseudomonadati</taxon>
        <taxon>Pseudomonadota</taxon>
        <taxon>Gammaproteobacteria</taxon>
        <taxon>Oceanospirillales</taxon>
        <taxon>Endozoicomonadaceae</taxon>
        <taxon>Endozoicomonas</taxon>
    </lineage>
</organism>
<keyword evidence="2" id="KW-0560">Oxidoreductase</keyword>
<accession>A0A081KA50</accession>
<evidence type="ECO:0000256" key="1">
    <source>
        <dbReference type="ARBA" id="ARBA00006484"/>
    </source>
</evidence>
<dbReference type="Gene3D" id="3.40.50.720">
    <property type="entry name" value="NAD(P)-binding Rossmann-like Domain"/>
    <property type="match status" value="1"/>
</dbReference>
<dbReference type="PANTHER" id="PTHR24321">
    <property type="entry name" value="DEHYDROGENASES, SHORT CHAIN"/>
    <property type="match status" value="1"/>
</dbReference>
<proteinExistence type="inferred from homology"/>